<dbReference type="PANTHER" id="PTHR35525">
    <property type="entry name" value="BLL6575 PROTEIN"/>
    <property type="match status" value="1"/>
</dbReference>
<dbReference type="Proteomes" id="UP000624325">
    <property type="component" value="Unassembled WGS sequence"/>
</dbReference>
<dbReference type="SUPFAM" id="SSF160904">
    <property type="entry name" value="Jann2411-like"/>
    <property type="match status" value="1"/>
</dbReference>
<name>A0ABQ4BYE3_9ACTN</name>
<dbReference type="InterPro" id="IPR010852">
    <property type="entry name" value="ABATE"/>
</dbReference>
<comment type="caution">
    <text evidence="2">The sequence shown here is derived from an EMBL/GenBank/DDBJ whole genome shotgun (WGS) entry which is preliminary data.</text>
</comment>
<dbReference type="Pfam" id="PF11706">
    <property type="entry name" value="zf-CGNR"/>
    <property type="match status" value="1"/>
</dbReference>
<proteinExistence type="predicted"/>
<sequence length="209" mass="22918">METVGDVTRMRLVGGNLALDFVNSRSGPPVGPPDDDLLTDYASLAAWAVHAGALDEPDAATLLRTAGDDPDAARDALARAHDTRDYLDHLFRALADGGSPDGEALIRLRDDAADALGHARLVRTTDTFGWTWRDDHTLARPLRPVIHAAVALLRTGTLDRIKGCGGCRFLFHDESKNRSRRWCSMDDCGTAEKMRRYVTARRTRATRPA</sequence>
<dbReference type="EMBL" id="BONC01000006">
    <property type="protein sequence ID" value="GIF55181.1"/>
    <property type="molecule type" value="Genomic_DNA"/>
</dbReference>
<keyword evidence="3" id="KW-1185">Reference proteome</keyword>
<gene>
    <name evidence="2" type="ORF">Air01nite_12760</name>
</gene>
<feature type="domain" description="Zinc finger CGNR" evidence="1">
    <location>
        <begin position="160"/>
        <end position="198"/>
    </location>
</feature>
<dbReference type="InterPro" id="IPR021005">
    <property type="entry name" value="Znf_CGNR"/>
</dbReference>
<evidence type="ECO:0000259" key="1">
    <source>
        <dbReference type="Pfam" id="PF11706"/>
    </source>
</evidence>
<dbReference type="Pfam" id="PF07336">
    <property type="entry name" value="ABATE"/>
    <property type="match status" value="1"/>
</dbReference>
<accession>A0ABQ4BYE3</accession>
<organism evidence="2 3">
    <name type="scientific">Asanoa iriomotensis</name>
    <dbReference type="NCBI Taxonomy" id="234613"/>
    <lineage>
        <taxon>Bacteria</taxon>
        <taxon>Bacillati</taxon>
        <taxon>Actinomycetota</taxon>
        <taxon>Actinomycetes</taxon>
        <taxon>Micromonosporales</taxon>
        <taxon>Micromonosporaceae</taxon>
        <taxon>Asanoa</taxon>
    </lineage>
</organism>
<dbReference type="RefSeq" id="WP_203700935.1">
    <property type="nucleotide sequence ID" value="NZ_BAAALU010000012.1"/>
</dbReference>
<dbReference type="Gene3D" id="1.10.3300.10">
    <property type="entry name" value="Jann2411-like domain"/>
    <property type="match status" value="1"/>
</dbReference>
<reference evidence="2 3" key="1">
    <citation type="submission" date="2021-01" db="EMBL/GenBank/DDBJ databases">
        <title>Whole genome shotgun sequence of Asanoa iriomotensis NBRC 100142.</title>
        <authorList>
            <person name="Komaki H."/>
            <person name="Tamura T."/>
        </authorList>
    </citation>
    <scope>NUCLEOTIDE SEQUENCE [LARGE SCALE GENOMIC DNA]</scope>
    <source>
        <strain evidence="2 3">NBRC 100142</strain>
    </source>
</reference>
<protein>
    <recommendedName>
        <fullName evidence="1">Zinc finger CGNR domain-containing protein</fullName>
    </recommendedName>
</protein>
<dbReference type="PANTHER" id="PTHR35525:SF3">
    <property type="entry name" value="BLL6575 PROTEIN"/>
    <property type="match status" value="1"/>
</dbReference>
<evidence type="ECO:0000313" key="3">
    <source>
        <dbReference type="Proteomes" id="UP000624325"/>
    </source>
</evidence>
<evidence type="ECO:0000313" key="2">
    <source>
        <dbReference type="EMBL" id="GIF55181.1"/>
    </source>
</evidence>
<dbReference type="InterPro" id="IPR023286">
    <property type="entry name" value="ABATE_dom_sf"/>
</dbReference>